<name>A0A0R2L6E1_9LACO</name>
<dbReference type="STRING" id="449659.IV66_GL000518"/>
<dbReference type="Proteomes" id="UP000051886">
    <property type="component" value="Unassembled WGS sequence"/>
</dbReference>
<dbReference type="AlphaFoldDB" id="A0A0R2L6E1"/>
<gene>
    <name evidence="1" type="ORF">IV66_GL000518</name>
</gene>
<reference evidence="1 2" key="1">
    <citation type="journal article" date="2015" name="Genome Announc.">
        <title>Expanding the biotechnology potential of lactobacilli through comparative genomics of 213 strains and associated genera.</title>
        <authorList>
            <person name="Sun Z."/>
            <person name="Harris H.M."/>
            <person name="McCann A."/>
            <person name="Guo C."/>
            <person name="Argimon S."/>
            <person name="Zhang W."/>
            <person name="Yang X."/>
            <person name="Jeffery I.B."/>
            <person name="Cooney J.C."/>
            <person name="Kagawa T.F."/>
            <person name="Liu W."/>
            <person name="Song Y."/>
            <person name="Salvetti E."/>
            <person name="Wrobel A."/>
            <person name="Rasinkangas P."/>
            <person name="Parkhill J."/>
            <person name="Rea M.C."/>
            <person name="O'Sullivan O."/>
            <person name="Ritari J."/>
            <person name="Douillard F.P."/>
            <person name="Paul Ross R."/>
            <person name="Yang R."/>
            <person name="Briner A.E."/>
            <person name="Felis G.E."/>
            <person name="de Vos W.M."/>
            <person name="Barrangou R."/>
            <person name="Klaenhammer T.R."/>
            <person name="Caufield P.W."/>
            <person name="Cui Y."/>
            <person name="Zhang H."/>
            <person name="O'Toole P.W."/>
        </authorList>
    </citation>
    <scope>NUCLEOTIDE SEQUENCE [LARGE SCALE GENOMIC DNA]</scope>
    <source>
        <strain evidence="1 2">NBRC 103219</strain>
    </source>
</reference>
<dbReference type="RefSeq" id="WP_017868562.1">
    <property type="nucleotide sequence ID" value="NZ_BJYB01000009.1"/>
</dbReference>
<organism evidence="1 2">
    <name type="scientific">Ligilactobacillus pobuzihii</name>
    <dbReference type="NCBI Taxonomy" id="449659"/>
    <lineage>
        <taxon>Bacteria</taxon>
        <taxon>Bacillati</taxon>
        <taxon>Bacillota</taxon>
        <taxon>Bacilli</taxon>
        <taxon>Lactobacillales</taxon>
        <taxon>Lactobacillaceae</taxon>
        <taxon>Ligilactobacillus</taxon>
    </lineage>
</organism>
<accession>A0A0R2L6E1</accession>
<comment type="caution">
    <text evidence="1">The sequence shown here is derived from an EMBL/GenBank/DDBJ whole genome shotgun (WGS) entry which is preliminary data.</text>
</comment>
<dbReference type="EMBL" id="JQCN01000061">
    <property type="protein sequence ID" value="KRN97384.1"/>
    <property type="molecule type" value="Genomic_DNA"/>
</dbReference>
<dbReference type="PATRIC" id="fig|449659.4.peg.522"/>
<evidence type="ECO:0000313" key="1">
    <source>
        <dbReference type="EMBL" id="KRN97384.1"/>
    </source>
</evidence>
<proteinExistence type="predicted"/>
<sequence length="59" mass="6989">MSSDSEWILSRCDELLASFTQYEERAFLQQVKQLVLKQDQRLSQTEGELDGRIWNPGKW</sequence>
<keyword evidence="2" id="KW-1185">Reference proteome</keyword>
<evidence type="ECO:0000313" key="2">
    <source>
        <dbReference type="Proteomes" id="UP000051886"/>
    </source>
</evidence>
<protein>
    <submittedName>
        <fullName evidence="1">Uncharacterized protein</fullName>
    </submittedName>
</protein>